<protein>
    <submittedName>
        <fullName evidence="1">Type VI secretion system baseplate subunit TssF</fullName>
    </submittedName>
</protein>
<name>A0A4R5LAY5_9BURK</name>
<dbReference type="PIRSF" id="PIRSF028304">
    <property type="entry name" value="UCP028304"/>
    <property type="match status" value="1"/>
</dbReference>
<comment type="caution">
    <text evidence="1">The sequence shown here is derived from an EMBL/GenBank/DDBJ whole genome shotgun (WGS) entry which is preliminary data.</text>
</comment>
<gene>
    <name evidence="1" type="primary">tssF</name>
    <name evidence="1" type="ORF">E1N52_20910</name>
</gene>
<dbReference type="OrthoDB" id="9763676at2"/>
<dbReference type="Proteomes" id="UP000295606">
    <property type="component" value="Unassembled WGS sequence"/>
</dbReference>
<organism evidence="1 2">
    <name type="scientific">Paraburkholderia guartelaensis</name>
    <dbReference type="NCBI Taxonomy" id="2546446"/>
    <lineage>
        <taxon>Bacteria</taxon>
        <taxon>Pseudomonadati</taxon>
        <taxon>Pseudomonadota</taxon>
        <taxon>Betaproteobacteria</taxon>
        <taxon>Burkholderiales</taxon>
        <taxon>Burkholderiaceae</taxon>
        <taxon>Paraburkholderia</taxon>
    </lineage>
</organism>
<dbReference type="RefSeq" id="WP_133184632.1">
    <property type="nucleotide sequence ID" value="NZ_SMOD01000015.1"/>
</dbReference>
<dbReference type="AlphaFoldDB" id="A0A4R5LAY5"/>
<dbReference type="InterPro" id="IPR010272">
    <property type="entry name" value="T6SS_TssF"/>
</dbReference>
<dbReference type="EMBL" id="SMOD01000015">
    <property type="protein sequence ID" value="TDG06376.1"/>
    <property type="molecule type" value="Genomic_DNA"/>
</dbReference>
<reference evidence="1 2" key="1">
    <citation type="submission" date="2019-03" db="EMBL/GenBank/DDBJ databases">
        <title>Paraburkholderia sp. isolated from native Mimosa gymnas in Guartela State Park, Brazil.</title>
        <authorList>
            <person name="Paulitsch F."/>
            <person name="Hungria M."/>
            <person name="Delamuta J.R.M."/>
            <person name="Ribeiro R.A."/>
            <person name="Dall'Agnol R."/>
            <person name="Silva J.S.B."/>
        </authorList>
    </citation>
    <scope>NUCLEOTIDE SEQUENCE [LARGE SCALE GENOMIC DNA]</scope>
    <source>
        <strain evidence="1 2">CNPSo 3008</strain>
    </source>
</reference>
<evidence type="ECO:0000313" key="2">
    <source>
        <dbReference type="Proteomes" id="UP000295606"/>
    </source>
</evidence>
<sequence length="595" mass="65090">MNDSLDAQLLDYYQRELTYLRRASEGFAQRYPKIARRLELGPGESADPNVERLIESFAVLTARIQRTLDDEYTTLTDGLLEQFYPYASRPVPSMTIVQFEPDPTQGSIAAGYRVPRDTPLMHVDASGATIHWRTCSDVTLWPITLAAAQLLDAEEAQALTGNASLQSALRLTLQGIGPHKLGALPIERLRVRLTGSPVTSAALYDLLGAHSAATWLQMPDGALCAQRGLPSPVGFDEENALLPLEDGAHPACRLLVEYFAFPEKFAFFDLPFKPPADALDSLDLVIGFTAAPRGRFTLHTQDIQLGCASALNLFARTSEPLRPDGTAREMRVSPDAHRESSTEIYAVRNVRAVAGRTVTDVPPWYGSMHGADSAVYWYARRVSGLHPSRPGSDVMLTFVDTRFNPSAPAARTLTADLLCTNRHLAHRLAPGAALSFEVPGPVASVRIAHRPTPQIVAALDGTSRWRLVSQLVLNHTSIVEGPQALQSLREMLMLHNLGAHAPSQRQIAGLVAVSSEPIVAHVGTDRWRGWRNGLGVRIELDEASFVGASTVLFSGVLAQFFSLYASVNRFVQTSLVRDGREIRTWRPTMGSPLVL</sequence>
<proteinExistence type="predicted"/>
<dbReference type="Pfam" id="PF05947">
    <property type="entry name" value="T6SS_TssF"/>
    <property type="match status" value="1"/>
</dbReference>
<evidence type="ECO:0000313" key="1">
    <source>
        <dbReference type="EMBL" id="TDG06376.1"/>
    </source>
</evidence>
<dbReference type="PANTHER" id="PTHR35370">
    <property type="entry name" value="CYTOPLASMIC PROTEIN-RELATED-RELATED"/>
    <property type="match status" value="1"/>
</dbReference>
<accession>A0A4R5LAY5</accession>
<dbReference type="PANTHER" id="PTHR35370:SF1">
    <property type="entry name" value="TYPE VI SECRETION SYSTEM COMPONENT TSSF1"/>
    <property type="match status" value="1"/>
</dbReference>
<dbReference type="NCBIfam" id="TIGR03359">
    <property type="entry name" value="VI_chp_6"/>
    <property type="match status" value="1"/>
</dbReference>